<proteinExistence type="predicted"/>
<dbReference type="OrthoDB" id="2056094at2"/>
<dbReference type="PIR" id="H96941">
    <property type="entry name" value="H96941"/>
</dbReference>
<protein>
    <submittedName>
        <fullName evidence="1">Uncharacterized protein</fullName>
    </submittedName>
</protein>
<evidence type="ECO:0000313" key="1">
    <source>
        <dbReference type="EMBL" id="AAK78323.1"/>
    </source>
</evidence>
<dbReference type="GeneID" id="44996854"/>
<dbReference type="RefSeq" id="WP_010963665.1">
    <property type="nucleotide sequence ID" value="NC_003030.1"/>
</dbReference>
<dbReference type="KEGG" id="cac:CA_C0343"/>
<sequence length="123" mass="14714">MGKLTGYYAIYNNKEYECNRHKDKVELYSDIYENGFAKSPFGIYYLELKKTDVERIYRRSLVCKYKGDVFAVKKKDKGRVLLMSGPRSYLLSDLGFTRTDYDSFEKWIDISEAENIYWEEEDF</sequence>
<dbReference type="PATRIC" id="fig|272562.8.peg.536"/>
<name>Q97M57_CLOAB</name>
<evidence type="ECO:0000313" key="2">
    <source>
        <dbReference type="Proteomes" id="UP000000814"/>
    </source>
</evidence>
<dbReference type="HOGENOM" id="CLU_2011234_0_0_9"/>
<keyword evidence="2" id="KW-1185">Reference proteome</keyword>
<organism evidence="1 2">
    <name type="scientific">Clostridium acetobutylicum (strain ATCC 824 / DSM 792 / JCM 1419 / IAM 19013 / LMG 5710 / NBRC 13948 / NRRL B-527 / VKM B-1787 / 2291 / W)</name>
    <dbReference type="NCBI Taxonomy" id="272562"/>
    <lineage>
        <taxon>Bacteria</taxon>
        <taxon>Bacillati</taxon>
        <taxon>Bacillota</taxon>
        <taxon>Clostridia</taxon>
        <taxon>Eubacteriales</taxon>
        <taxon>Clostridiaceae</taxon>
        <taxon>Clostridium</taxon>
    </lineage>
</organism>
<gene>
    <name evidence="1" type="ordered locus">CA_C0343</name>
</gene>
<dbReference type="eggNOG" id="ENOG50327YG">
    <property type="taxonomic scope" value="Bacteria"/>
</dbReference>
<dbReference type="STRING" id="272562.CA_C0343"/>
<dbReference type="AlphaFoldDB" id="Q97M57"/>
<accession>Q97M57</accession>
<reference evidence="1 2" key="1">
    <citation type="journal article" date="2001" name="J. Bacteriol.">
        <title>Genome sequence and comparative analysis of the solvent-producing bacterium Clostridium acetobutylicum.</title>
        <authorList>
            <person name="Nolling J."/>
            <person name="Breton G."/>
            <person name="Omelchenko M.V."/>
            <person name="Makarova K.S."/>
            <person name="Zeng Q."/>
            <person name="Gibson R."/>
            <person name="Lee H.M."/>
            <person name="Dubois J."/>
            <person name="Qiu D."/>
            <person name="Hitti J."/>
            <person name="Wolf Y.I."/>
            <person name="Tatusov R.L."/>
            <person name="Sabathe F."/>
            <person name="Doucette-Stamm L."/>
            <person name="Soucaille P."/>
            <person name="Daly M.J."/>
            <person name="Bennett G.N."/>
            <person name="Koonin E.V."/>
            <person name="Smith D.R."/>
        </authorList>
    </citation>
    <scope>NUCLEOTIDE SEQUENCE [LARGE SCALE GENOMIC DNA]</scope>
    <source>
        <strain evidence="2">ATCC 824 / DSM 792 / JCM 1419 / LMG 5710 / VKM B-1787</strain>
    </source>
</reference>
<dbReference type="EMBL" id="AE001437">
    <property type="protein sequence ID" value="AAK78323.1"/>
    <property type="molecule type" value="Genomic_DNA"/>
</dbReference>
<dbReference type="Proteomes" id="UP000000814">
    <property type="component" value="Chromosome"/>
</dbReference>